<comment type="caution">
    <text evidence="2">The sequence shown here is derived from an EMBL/GenBank/DDBJ whole genome shotgun (WGS) entry which is preliminary data.</text>
</comment>
<accession>A0ABN1TY84</accession>
<feature type="chain" id="PRO_5045941671" description="DUF732 domain-containing protein" evidence="1">
    <location>
        <begin position="20"/>
        <end position="263"/>
    </location>
</feature>
<keyword evidence="3" id="KW-1185">Reference proteome</keyword>
<sequence length="263" mass="28605">MRRLLILALLALLLAAGCAEPRLVVSRDGDSTAESFAYTRALWDRIGSVGQPPAPGGDRVGVALDHERAPDSFTGRDEAFLASFEVELAWFDEETELTDEHAVRAARLLCSAATGGGLIRQKWDAIAEAFRILDDSAALLTAALQVYCPLTAYPVFQALTAEPVAAVATEEQRIDLARFLFVRLGGGPAREFRAVARRGLPKRAALICEHPYEQGLPSAEDYRNWIPELSAQWLDGFVLMVVTAFCEERGDAVIKSFGLIGDA</sequence>
<keyword evidence="1" id="KW-0732">Signal</keyword>
<dbReference type="RefSeq" id="WP_343995625.1">
    <property type="nucleotide sequence ID" value="NZ_BAAALG010000011.1"/>
</dbReference>
<organism evidence="2 3">
    <name type="scientific">Nocardioides dubius</name>
    <dbReference type="NCBI Taxonomy" id="317019"/>
    <lineage>
        <taxon>Bacteria</taxon>
        <taxon>Bacillati</taxon>
        <taxon>Actinomycetota</taxon>
        <taxon>Actinomycetes</taxon>
        <taxon>Propionibacteriales</taxon>
        <taxon>Nocardioidaceae</taxon>
        <taxon>Nocardioides</taxon>
    </lineage>
</organism>
<dbReference type="EMBL" id="BAAALG010000011">
    <property type="protein sequence ID" value="GAA1107934.1"/>
    <property type="molecule type" value="Genomic_DNA"/>
</dbReference>
<reference evidence="2 3" key="1">
    <citation type="journal article" date="2019" name="Int. J. Syst. Evol. Microbiol.">
        <title>The Global Catalogue of Microorganisms (GCM) 10K type strain sequencing project: providing services to taxonomists for standard genome sequencing and annotation.</title>
        <authorList>
            <consortium name="The Broad Institute Genomics Platform"/>
            <consortium name="The Broad Institute Genome Sequencing Center for Infectious Disease"/>
            <person name="Wu L."/>
            <person name="Ma J."/>
        </authorList>
    </citation>
    <scope>NUCLEOTIDE SEQUENCE [LARGE SCALE GENOMIC DNA]</scope>
    <source>
        <strain evidence="2 3">JCM 13008</strain>
    </source>
</reference>
<evidence type="ECO:0000256" key="1">
    <source>
        <dbReference type="SAM" id="SignalP"/>
    </source>
</evidence>
<proteinExistence type="predicted"/>
<protein>
    <recommendedName>
        <fullName evidence="4">DUF732 domain-containing protein</fullName>
    </recommendedName>
</protein>
<evidence type="ECO:0000313" key="3">
    <source>
        <dbReference type="Proteomes" id="UP001501581"/>
    </source>
</evidence>
<name>A0ABN1TY84_9ACTN</name>
<evidence type="ECO:0000313" key="2">
    <source>
        <dbReference type="EMBL" id="GAA1107934.1"/>
    </source>
</evidence>
<dbReference type="PROSITE" id="PS51257">
    <property type="entry name" value="PROKAR_LIPOPROTEIN"/>
    <property type="match status" value="1"/>
</dbReference>
<feature type="signal peptide" evidence="1">
    <location>
        <begin position="1"/>
        <end position="19"/>
    </location>
</feature>
<dbReference type="Proteomes" id="UP001501581">
    <property type="component" value="Unassembled WGS sequence"/>
</dbReference>
<gene>
    <name evidence="2" type="ORF">GCM10009668_30030</name>
</gene>
<evidence type="ECO:0008006" key="4">
    <source>
        <dbReference type="Google" id="ProtNLM"/>
    </source>
</evidence>